<feature type="transmembrane region" description="Helical" evidence="1">
    <location>
        <begin position="122"/>
        <end position="143"/>
    </location>
</feature>
<keyword evidence="1" id="KW-1133">Transmembrane helix</keyword>
<gene>
    <name evidence="2" type="ORF">KDK95_08165</name>
</gene>
<evidence type="ECO:0000313" key="3">
    <source>
        <dbReference type="Proteomes" id="UP000676325"/>
    </source>
</evidence>
<dbReference type="Pfam" id="PF10825">
    <property type="entry name" value="DUF2752"/>
    <property type="match status" value="1"/>
</dbReference>
<name>A0A941IK13_9ACTN</name>
<feature type="transmembrane region" description="Helical" evidence="1">
    <location>
        <begin position="90"/>
        <end position="110"/>
    </location>
</feature>
<protein>
    <submittedName>
        <fullName evidence="2">DUF2752 domain-containing protein</fullName>
    </submittedName>
</protein>
<keyword evidence="1" id="KW-0472">Membrane</keyword>
<dbReference type="EMBL" id="JAGSOH010000015">
    <property type="protein sequence ID" value="MBR7826271.1"/>
    <property type="molecule type" value="Genomic_DNA"/>
</dbReference>
<dbReference type="RefSeq" id="WP_249160652.1">
    <property type="nucleotide sequence ID" value="NZ_JAGSOH010000015.1"/>
</dbReference>
<accession>A0A941IK13</accession>
<proteinExistence type="predicted"/>
<organism evidence="2 3">
    <name type="scientific">Actinospica acidithermotolerans</name>
    <dbReference type="NCBI Taxonomy" id="2828514"/>
    <lineage>
        <taxon>Bacteria</taxon>
        <taxon>Bacillati</taxon>
        <taxon>Actinomycetota</taxon>
        <taxon>Actinomycetes</taxon>
        <taxon>Catenulisporales</taxon>
        <taxon>Actinospicaceae</taxon>
        <taxon>Actinospica</taxon>
    </lineage>
</organism>
<dbReference type="Proteomes" id="UP000676325">
    <property type="component" value="Unassembled WGS sequence"/>
</dbReference>
<dbReference type="AlphaFoldDB" id="A0A941IK13"/>
<keyword evidence="3" id="KW-1185">Reference proteome</keyword>
<keyword evidence="1" id="KW-0812">Transmembrane</keyword>
<dbReference type="InterPro" id="IPR021215">
    <property type="entry name" value="DUF2752"/>
</dbReference>
<sequence>MYAAGAPSPNRLVRLAPRRMPGRLRSCAARLGLAAACSLGAAWIHEHHDPGALCPLRRLTGVPCPMCGSTTVFMEAGAGHWTAALMANPVTVLAFIVFLAAPLALVDPVASWASLPARRRNALLGVVLAISWAWQLHRFGFLLGGTRLE</sequence>
<evidence type="ECO:0000313" key="2">
    <source>
        <dbReference type="EMBL" id="MBR7826271.1"/>
    </source>
</evidence>
<reference evidence="2" key="1">
    <citation type="submission" date="2021-04" db="EMBL/GenBank/DDBJ databases">
        <title>Genome based classification of Actinospica acidithermotolerans sp. nov., an actinobacterium isolated from an Indonesian hot spring.</title>
        <authorList>
            <person name="Kusuma A.B."/>
            <person name="Putra K.E."/>
            <person name="Nafisah S."/>
            <person name="Loh J."/>
            <person name="Nouioui I."/>
            <person name="Goodfellow M."/>
        </authorList>
    </citation>
    <scope>NUCLEOTIDE SEQUENCE</scope>
    <source>
        <strain evidence="2">MGRD01-02</strain>
    </source>
</reference>
<evidence type="ECO:0000256" key="1">
    <source>
        <dbReference type="SAM" id="Phobius"/>
    </source>
</evidence>
<comment type="caution">
    <text evidence="2">The sequence shown here is derived from an EMBL/GenBank/DDBJ whole genome shotgun (WGS) entry which is preliminary data.</text>
</comment>